<dbReference type="Gene3D" id="3.40.1810.10">
    <property type="entry name" value="Transcription factor, MADS-box"/>
    <property type="match status" value="1"/>
</dbReference>
<dbReference type="InterPro" id="IPR002100">
    <property type="entry name" value="TF_MADSbox"/>
</dbReference>
<evidence type="ECO:0000256" key="6">
    <source>
        <dbReference type="SAM" id="Coils"/>
    </source>
</evidence>
<dbReference type="KEGG" id="ghi:107910105"/>
<dbReference type="GO" id="GO:0000981">
    <property type="term" value="F:DNA-binding transcription factor activity, RNA polymerase II-specific"/>
    <property type="evidence" value="ECO:0000318"/>
    <property type="project" value="GO_Central"/>
</dbReference>
<dbReference type="InterPro" id="IPR033897">
    <property type="entry name" value="SRF-like_MADS-box"/>
</dbReference>
<dbReference type="SMART" id="SM00432">
    <property type="entry name" value="MADS"/>
    <property type="match status" value="1"/>
</dbReference>
<protein>
    <submittedName>
        <fullName evidence="9">Agamous-like MADS-box protein AGL30 isoform X1</fullName>
    </submittedName>
</protein>
<dbReference type="GO" id="GO:0045944">
    <property type="term" value="P:positive regulation of transcription by RNA polymerase II"/>
    <property type="evidence" value="ECO:0007669"/>
    <property type="project" value="InterPro"/>
</dbReference>
<reference evidence="9" key="2">
    <citation type="submission" date="2025-08" db="UniProtKB">
        <authorList>
            <consortium name="RefSeq"/>
        </authorList>
    </citation>
    <scope>IDENTIFICATION</scope>
</reference>
<keyword evidence="5" id="KW-0539">Nucleus</keyword>
<dbReference type="GO" id="GO:0046983">
    <property type="term" value="F:protein dimerization activity"/>
    <property type="evidence" value="ECO:0007669"/>
    <property type="project" value="InterPro"/>
</dbReference>
<evidence type="ECO:0000256" key="5">
    <source>
        <dbReference type="ARBA" id="ARBA00023242"/>
    </source>
</evidence>
<dbReference type="InterPro" id="IPR036879">
    <property type="entry name" value="TF_MADSbox_sf"/>
</dbReference>
<dbReference type="GO" id="GO:0000978">
    <property type="term" value="F:RNA polymerase II cis-regulatory region sequence-specific DNA binding"/>
    <property type="evidence" value="ECO:0000318"/>
    <property type="project" value="GO_Central"/>
</dbReference>
<dbReference type="AlphaFoldDB" id="A0A1U8JX62"/>
<feature type="coiled-coil region" evidence="6">
    <location>
        <begin position="149"/>
        <end position="249"/>
    </location>
</feature>
<dbReference type="PANTHER" id="PTHR48019">
    <property type="entry name" value="SERUM RESPONSE FACTOR HOMOLOG"/>
    <property type="match status" value="1"/>
</dbReference>
<dbReference type="GO" id="GO:0006357">
    <property type="term" value="P:regulation of transcription by RNA polymerase II"/>
    <property type="evidence" value="ECO:0000318"/>
    <property type="project" value="GO_Central"/>
</dbReference>
<evidence type="ECO:0000256" key="2">
    <source>
        <dbReference type="ARBA" id="ARBA00023015"/>
    </source>
</evidence>
<dbReference type="OrthoDB" id="1898716at2759"/>
<evidence type="ECO:0000313" key="8">
    <source>
        <dbReference type="Proteomes" id="UP000818029"/>
    </source>
</evidence>
<reference evidence="8" key="1">
    <citation type="journal article" date="2020" name="Nat. Genet.">
        <title>Genomic diversifications of five Gossypium allopolyploid species and their impact on cotton improvement.</title>
        <authorList>
            <person name="Chen Z.J."/>
            <person name="Sreedasyam A."/>
            <person name="Ando A."/>
            <person name="Song Q."/>
            <person name="De Santiago L.M."/>
            <person name="Hulse-Kemp A.M."/>
            <person name="Ding M."/>
            <person name="Ye W."/>
            <person name="Kirkbride R.C."/>
            <person name="Jenkins J."/>
            <person name="Plott C."/>
            <person name="Lovell J."/>
            <person name="Lin Y.M."/>
            <person name="Vaughn R."/>
            <person name="Liu B."/>
            <person name="Simpson S."/>
            <person name="Scheffler B.E."/>
            <person name="Wen L."/>
            <person name="Saski C.A."/>
            <person name="Grover C.E."/>
            <person name="Hu G."/>
            <person name="Conover J.L."/>
            <person name="Carlson J.W."/>
            <person name="Shu S."/>
            <person name="Boston L.B."/>
            <person name="Williams M."/>
            <person name="Peterson D.G."/>
            <person name="McGee K."/>
            <person name="Jones D.C."/>
            <person name="Wendel J.F."/>
            <person name="Stelly D.M."/>
            <person name="Grimwood J."/>
            <person name="Schmutz J."/>
        </authorList>
    </citation>
    <scope>NUCLEOTIDE SEQUENCE [LARGE SCALE GENOMIC DNA]</scope>
    <source>
        <strain evidence="8">cv. TM-1</strain>
    </source>
</reference>
<dbReference type="RefSeq" id="XP_016693353.1">
    <property type="nucleotide sequence ID" value="XM_016837864.2"/>
</dbReference>
<dbReference type="Proteomes" id="UP000818029">
    <property type="component" value="Chromosome D02"/>
</dbReference>
<accession>A0A1U8JX62</accession>
<dbReference type="Pfam" id="PF00319">
    <property type="entry name" value="SRF-TF"/>
    <property type="match status" value="1"/>
</dbReference>
<dbReference type="PaxDb" id="3635-A0A1U8JX62"/>
<dbReference type="GO" id="GO:0010152">
    <property type="term" value="P:pollen maturation"/>
    <property type="evidence" value="ECO:0007669"/>
    <property type="project" value="UniProtKB-ARBA"/>
</dbReference>
<dbReference type="FunFam" id="3.40.1810.10:FF:000010">
    <property type="entry name" value="Agamous-like MADS-box protein AGL30"/>
    <property type="match status" value="1"/>
</dbReference>
<evidence type="ECO:0000256" key="1">
    <source>
        <dbReference type="ARBA" id="ARBA00004123"/>
    </source>
</evidence>
<evidence type="ECO:0000259" key="7">
    <source>
        <dbReference type="PROSITE" id="PS50066"/>
    </source>
</evidence>
<proteinExistence type="predicted"/>
<evidence type="ECO:0000256" key="3">
    <source>
        <dbReference type="ARBA" id="ARBA00023125"/>
    </source>
</evidence>
<dbReference type="InterPro" id="IPR050142">
    <property type="entry name" value="MADS-box/MEF2_TF"/>
</dbReference>
<keyword evidence="6" id="KW-0175">Coiled coil</keyword>
<feature type="domain" description="MADS-box" evidence="7">
    <location>
        <begin position="73"/>
        <end position="125"/>
    </location>
</feature>
<dbReference type="PROSITE" id="PS50066">
    <property type="entry name" value="MADS_BOX_2"/>
    <property type="match status" value="1"/>
</dbReference>
<gene>
    <name evidence="9" type="primary">LOC107910105</name>
</gene>
<dbReference type="GO" id="GO:0080092">
    <property type="term" value="P:regulation of pollen tube growth"/>
    <property type="evidence" value="ECO:0007669"/>
    <property type="project" value="UniProtKB-ARBA"/>
</dbReference>
<sequence length="425" mass="47862">MQSYFYALIILHTRFLPPSLSLSLPLSFSLLSLSALWFSLPWLNNQPTPPPPTFKTFGSCSFNSSFDFCLFGMGRVKLKIKKLENPNGRQATYTKRKHGIMKKANELSILCDVEIVLLMFSPTNKPSLCIGKRSSLEEIIEKFAQLTPQERAKRKLESLEALKKTFKKLDHDVNIHEFLGSSTQTIEDLTNQARLLQTRLSEVHRRLSCWTNVDKINNVEQLGQMEDSLKEYLNQIQSHKENVGKQQQLLSLECTSQFQNEMQVPYRMGLEQQLQTLSWLPNQDSRHIALSDDPNLIPHRDVECSASSSFGSYSGYFGTGKSSELSSSGQENSILNDLSGNGSLQLQLGGQCPLFSYNLNILNDPKFPPVAEMNFNETPADYQVNGALQGPRTGFDTTPGSWPSTSGSCAVTMFDEPLYTRLQQH</sequence>
<dbReference type="SUPFAM" id="SSF55455">
    <property type="entry name" value="SRF-like"/>
    <property type="match status" value="1"/>
</dbReference>
<evidence type="ECO:0000256" key="4">
    <source>
        <dbReference type="ARBA" id="ARBA00023163"/>
    </source>
</evidence>
<keyword evidence="4" id="KW-0804">Transcription</keyword>
<dbReference type="CDD" id="cd00266">
    <property type="entry name" value="MADS_SRF_like"/>
    <property type="match status" value="1"/>
</dbReference>
<keyword evidence="2" id="KW-0805">Transcription regulation</keyword>
<dbReference type="GO" id="GO:0005634">
    <property type="term" value="C:nucleus"/>
    <property type="evidence" value="ECO:0007669"/>
    <property type="project" value="UniProtKB-SubCell"/>
</dbReference>
<keyword evidence="8" id="KW-1185">Reference proteome</keyword>
<dbReference type="PRINTS" id="PR00404">
    <property type="entry name" value="MADSDOMAIN"/>
</dbReference>
<keyword evidence="3" id="KW-0238">DNA-binding</keyword>
<name>A0A1U8JX62_GOSHI</name>
<evidence type="ECO:0000313" key="9">
    <source>
        <dbReference type="RefSeq" id="XP_016693353.1"/>
    </source>
</evidence>
<dbReference type="GeneID" id="107910105"/>
<organism evidence="8 9">
    <name type="scientific">Gossypium hirsutum</name>
    <name type="common">Upland cotton</name>
    <name type="synonym">Gossypium mexicanum</name>
    <dbReference type="NCBI Taxonomy" id="3635"/>
    <lineage>
        <taxon>Eukaryota</taxon>
        <taxon>Viridiplantae</taxon>
        <taxon>Streptophyta</taxon>
        <taxon>Embryophyta</taxon>
        <taxon>Tracheophyta</taxon>
        <taxon>Spermatophyta</taxon>
        <taxon>Magnoliopsida</taxon>
        <taxon>eudicotyledons</taxon>
        <taxon>Gunneridae</taxon>
        <taxon>Pentapetalae</taxon>
        <taxon>rosids</taxon>
        <taxon>malvids</taxon>
        <taxon>Malvales</taxon>
        <taxon>Malvaceae</taxon>
        <taxon>Malvoideae</taxon>
        <taxon>Gossypium</taxon>
    </lineage>
</organism>
<comment type="subcellular location">
    <subcellularLocation>
        <location evidence="1">Nucleus</location>
    </subcellularLocation>
</comment>